<comment type="caution">
    <text evidence="1">The sequence shown here is derived from an EMBL/GenBank/DDBJ whole genome shotgun (WGS) entry which is preliminary data.</text>
</comment>
<organism evidence="1 2">
    <name type="scientific">Lacibacter luteus</name>
    <dbReference type="NCBI Taxonomy" id="2508719"/>
    <lineage>
        <taxon>Bacteria</taxon>
        <taxon>Pseudomonadati</taxon>
        <taxon>Bacteroidota</taxon>
        <taxon>Chitinophagia</taxon>
        <taxon>Chitinophagales</taxon>
        <taxon>Chitinophagaceae</taxon>
        <taxon>Lacibacter</taxon>
    </lineage>
</organism>
<dbReference type="OrthoDB" id="675429at2"/>
<proteinExistence type="predicted"/>
<accession>A0A4V1M7R4</accession>
<dbReference type="Proteomes" id="UP000290204">
    <property type="component" value="Unassembled WGS sequence"/>
</dbReference>
<name>A0A4V1M7R4_9BACT</name>
<sequence>MKRNQRRDLLVLLNNHHRSQEAIDHEVEWLHELLYHVEELENFCKAHEVIDLNRYKVHTKTGKVKLAVLRKDFKAFEFINNKN</sequence>
<reference evidence="1 2" key="1">
    <citation type="submission" date="2019-01" db="EMBL/GenBank/DDBJ databases">
        <title>Lacibacter sp. strain TTM-7.</title>
        <authorList>
            <person name="Chen W.-M."/>
        </authorList>
    </citation>
    <scope>NUCLEOTIDE SEQUENCE [LARGE SCALE GENOMIC DNA]</scope>
    <source>
        <strain evidence="1 2">TTM-7</strain>
    </source>
</reference>
<protein>
    <submittedName>
        <fullName evidence="1">Uncharacterized protein</fullName>
    </submittedName>
</protein>
<evidence type="ECO:0000313" key="2">
    <source>
        <dbReference type="Proteomes" id="UP000290204"/>
    </source>
</evidence>
<dbReference type="RefSeq" id="WP_129130946.1">
    <property type="nucleotide sequence ID" value="NZ_SDHW01000002.1"/>
</dbReference>
<dbReference type="EMBL" id="SDHW01000002">
    <property type="protein sequence ID" value="RXK60985.1"/>
    <property type="molecule type" value="Genomic_DNA"/>
</dbReference>
<dbReference type="AlphaFoldDB" id="A0A4V1M7R4"/>
<keyword evidence="2" id="KW-1185">Reference proteome</keyword>
<gene>
    <name evidence="1" type="ORF">ESA94_11060</name>
</gene>
<evidence type="ECO:0000313" key="1">
    <source>
        <dbReference type="EMBL" id="RXK60985.1"/>
    </source>
</evidence>